<keyword evidence="1" id="KW-0614">Plasmid</keyword>
<sequence>MHSKISYKYTNRLKEALSQMKQDATCFYNSTTTQKRCGNKRNQLN</sequence>
<accession>B7JTC6</accession>
<evidence type="ECO:0000313" key="1">
    <source>
        <dbReference type="EMBL" id="ACK92656.1"/>
    </source>
</evidence>
<reference evidence="1 2" key="1">
    <citation type="submission" date="2008-10" db="EMBL/GenBank/DDBJ databases">
        <title>Genome sequence of Bacillus cereus AH820.</title>
        <authorList>
            <person name="Dodson R.J."/>
            <person name="Durkin A.S."/>
            <person name="Rosovitz M.J."/>
            <person name="Rasko D.A."/>
            <person name="Hoffmaster A."/>
            <person name="Ravel J."/>
            <person name="Sutton G."/>
        </authorList>
    </citation>
    <scope>NUCLEOTIDE SEQUENCE [LARGE SCALE GENOMIC DNA]</scope>
    <source>
        <strain evidence="1 2">AH820</strain>
        <plasmid evidence="2">Plasmid pAH820_272</plasmid>
    </source>
</reference>
<name>B7JTC6_BACC0</name>
<protein>
    <submittedName>
        <fullName evidence="1">Uncharacterized protein</fullName>
    </submittedName>
</protein>
<gene>
    <name evidence="1" type="ordered locus">BCAH820_B0023</name>
</gene>
<evidence type="ECO:0000313" key="2">
    <source>
        <dbReference type="Proteomes" id="UP000001363"/>
    </source>
</evidence>
<dbReference type="KEGG" id="bcu:BCAH820_B0023"/>
<dbReference type="Proteomes" id="UP000001363">
    <property type="component" value="Plasmid pAH820_272"/>
</dbReference>
<organism evidence="1 2">
    <name type="scientific">Bacillus cereus (strain AH820)</name>
    <dbReference type="NCBI Taxonomy" id="405535"/>
    <lineage>
        <taxon>Bacteria</taxon>
        <taxon>Bacillati</taxon>
        <taxon>Bacillota</taxon>
        <taxon>Bacilli</taxon>
        <taxon>Bacillales</taxon>
        <taxon>Bacillaceae</taxon>
        <taxon>Bacillus</taxon>
        <taxon>Bacillus cereus group</taxon>
    </lineage>
</organism>
<proteinExistence type="predicted"/>
<dbReference type="EMBL" id="CP001285">
    <property type="protein sequence ID" value="ACK92656.1"/>
    <property type="molecule type" value="Genomic_DNA"/>
</dbReference>
<dbReference type="HOGENOM" id="CLU_217458_0_0_9"/>
<geneLocation type="plasmid" evidence="1 2">
    <name>pAH820_272</name>
</geneLocation>
<dbReference type="AlphaFoldDB" id="B7JTC6"/>